<feature type="compositionally biased region" description="Low complexity" evidence="1">
    <location>
        <begin position="161"/>
        <end position="174"/>
    </location>
</feature>
<evidence type="ECO:0000313" key="4">
    <source>
        <dbReference type="Proteomes" id="UP001152759"/>
    </source>
</evidence>
<gene>
    <name evidence="3" type="ORF">BEMITA_LOCUS2844</name>
</gene>
<accession>A0A9P0A3P5</accession>
<evidence type="ECO:0000256" key="1">
    <source>
        <dbReference type="SAM" id="MobiDB-lite"/>
    </source>
</evidence>
<name>A0A9P0A3P5_BEMTA</name>
<sequence length="174" mass="19525">MFGRVEKDEYGTYRVDGSLAVSRTLGDRWAKGFNRVIATPEIFTFDLSDYKPQFLVLATDGLYDELSSAEVVAFVKEKLTEPYFGARDLVRLAYQLGSEDNITVLVINFNGGRFGPRNYKPAADQQTIGTRAAVKTRWVDRVPFLKNVFGGRKGFRKSPSSKKSSNSSLSVEYI</sequence>
<evidence type="ECO:0000313" key="3">
    <source>
        <dbReference type="EMBL" id="CAH0383390.1"/>
    </source>
</evidence>
<dbReference type="Proteomes" id="UP001152759">
    <property type="component" value="Chromosome 10"/>
</dbReference>
<organism evidence="3 4">
    <name type="scientific">Bemisia tabaci</name>
    <name type="common">Sweetpotato whitefly</name>
    <name type="synonym">Aleurodes tabaci</name>
    <dbReference type="NCBI Taxonomy" id="7038"/>
    <lineage>
        <taxon>Eukaryota</taxon>
        <taxon>Metazoa</taxon>
        <taxon>Ecdysozoa</taxon>
        <taxon>Arthropoda</taxon>
        <taxon>Hexapoda</taxon>
        <taxon>Insecta</taxon>
        <taxon>Pterygota</taxon>
        <taxon>Neoptera</taxon>
        <taxon>Paraneoptera</taxon>
        <taxon>Hemiptera</taxon>
        <taxon>Sternorrhyncha</taxon>
        <taxon>Aleyrodoidea</taxon>
        <taxon>Aleyrodidae</taxon>
        <taxon>Aleyrodinae</taxon>
        <taxon>Bemisia</taxon>
    </lineage>
</organism>
<keyword evidence="4" id="KW-1185">Reference proteome</keyword>
<dbReference type="AlphaFoldDB" id="A0A9P0A3P5"/>
<proteinExistence type="predicted"/>
<dbReference type="Pfam" id="PF00481">
    <property type="entry name" value="PP2C"/>
    <property type="match status" value="1"/>
</dbReference>
<reference evidence="3" key="1">
    <citation type="submission" date="2021-12" db="EMBL/GenBank/DDBJ databases">
        <authorList>
            <person name="King R."/>
        </authorList>
    </citation>
    <scope>NUCLEOTIDE SEQUENCE</scope>
</reference>
<protein>
    <recommendedName>
        <fullName evidence="2">PPM-type phosphatase domain-containing protein</fullName>
    </recommendedName>
</protein>
<dbReference type="SUPFAM" id="SSF81606">
    <property type="entry name" value="PP2C-like"/>
    <property type="match status" value="1"/>
</dbReference>
<dbReference type="InterPro" id="IPR001932">
    <property type="entry name" value="PPM-type_phosphatase-like_dom"/>
</dbReference>
<dbReference type="EMBL" id="OU963871">
    <property type="protein sequence ID" value="CAH0383390.1"/>
    <property type="molecule type" value="Genomic_DNA"/>
</dbReference>
<dbReference type="PANTHER" id="PTHR47992">
    <property type="entry name" value="PROTEIN PHOSPHATASE"/>
    <property type="match status" value="1"/>
</dbReference>
<feature type="domain" description="PPM-type phosphatase" evidence="2">
    <location>
        <begin position="1"/>
        <end position="109"/>
    </location>
</feature>
<feature type="region of interest" description="Disordered" evidence="1">
    <location>
        <begin position="153"/>
        <end position="174"/>
    </location>
</feature>
<dbReference type="InterPro" id="IPR015655">
    <property type="entry name" value="PP2C"/>
</dbReference>
<dbReference type="Gene3D" id="3.60.40.10">
    <property type="entry name" value="PPM-type phosphatase domain"/>
    <property type="match status" value="1"/>
</dbReference>
<dbReference type="PROSITE" id="PS51746">
    <property type="entry name" value="PPM_2"/>
    <property type="match status" value="1"/>
</dbReference>
<dbReference type="CDD" id="cd00143">
    <property type="entry name" value="PP2Cc"/>
    <property type="match status" value="1"/>
</dbReference>
<dbReference type="InterPro" id="IPR036457">
    <property type="entry name" value="PPM-type-like_dom_sf"/>
</dbReference>
<evidence type="ECO:0000259" key="2">
    <source>
        <dbReference type="PROSITE" id="PS51746"/>
    </source>
</evidence>
<dbReference type="GO" id="GO:0004722">
    <property type="term" value="F:protein serine/threonine phosphatase activity"/>
    <property type="evidence" value="ECO:0007669"/>
    <property type="project" value="InterPro"/>
</dbReference>